<evidence type="ECO:0000313" key="2">
    <source>
        <dbReference type="Proteomes" id="UP001515480"/>
    </source>
</evidence>
<protein>
    <submittedName>
        <fullName evidence="1">Uncharacterized protein</fullName>
    </submittedName>
</protein>
<dbReference type="EMBL" id="JBGBPQ010000013">
    <property type="protein sequence ID" value="KAL1512419.1"/>
    <property type="molecule type" value="Genomic_DNA"/>
</dbReference>
<evidence type="ECO:0000313" key="1">
    <source>
        <dbReference type="EMBL" id="KAL1512419.1"/>
    </source>
</evidence>
<dbReference type="Proteomes" id="UP001515480">
    <property type="component" value="Unassembled WGS sequence"/>
</dbReference>
<organism evidence="1 2">
    <name type="scientific">Prymnesium parvum</name>
    <name type="common">Toxic golden alga</name>
    <dbReference type="NCBI Taxonomy" id="97485"/>
    <lineage>
        <taxon>Eukaryota</taxon>
        <taxon>Haptista</taxon>
        <taxon>Haptophyta</taxon>
        <taxon>Prymnesiophyceae</taxon>
        <taxon>Prymnesiales</taxon>
        <taxon>Prymnesiaceae</taxon>
        <taxon>Prymnesium</taxon>
    </lineage>
</organism>
<gene>
    <name evidence="1" type="ORF">AB1Y20_005675</name>
</gene>
<name>A0AB34J4X3_PRYPA</name>
<accession>A0AB34J4X3</accession>
<sequence length="145" mass="15019">MAPLTRGSELRCPSGGSALTWASPAPLLTPRGEGQVRWGGGVSLAMPPTAGGVVVQRGHVLCVPGGLVLVETSSHEAEAVVRDKEEAVARDQDEAVARDAVEAVVRDEQKPVLRDAEEAVGATVAPAALSGAAHKAKEEEEWVLL</sequence>
<reference evidence="1 2" key="1">
    <citation type="journal article" date="2024" name="Science">
        <title>Giant polyketide synthase enzymes in the biosynthesis of giant marine polyether toxins.</title>
        <authorList>
            <person name="Fallon T.R."/>
            <person name="Shende V.V."/>
            <person name="Wierzbicki I.H."/>
            <person name="Pendleton A.L."/>
            <person name="Watervoot N.F."/>
            <person name="Auber R.P."/>
            <person name="Gonzalez D.J."/>
            <person name="Wisecaver J.H."/>
            <person name="Moore B.S."/>
        </authorList>
    </citation>
    <scope>NUCLEOTIDE SEQUENCE [LARGE SCALE GENOMIC DNA]</scope>
    <source>
        <strain evidence="1 2">12B1</strain>
    </source>
</reference>
<keyword evidence="2" id="KW-1185">Reference proteome</keyword>
<dbReference type="AlphaFoldDB" id="A0AB34J4X3"/>
<comment type="caution">
    <text evidence="1">The sequence shown here is derived from an EMBL/GenBank/DDBJ whole genome shotgun (WGS) entry which is preliminary data.</text>
</comment>
<proteinExistence type="predicted"/>